<dbReference type="InterPro" id="IPR005749">
    <property type="entry name" value="Ribosomal_uL15_bac-type"/>
</dbReference>
<evidence type="ECO:0000256" key="2">
    <source>
        <dbReference type="ARBA" id="ARBA00022980"/>
    </source>
</evidence>
<dbReference type="Gene3D" id="3.100.10.10">
    <property type="match status" value="1"/>
</dbReference>
<dbReference type="InterPro" id="IPR030878">
    <property type="entry name" value="Ribosomal_uL15"/>
</dbReference>
<proteinExistence type="inferred from homology"/>
<dbReference type="Proteomes" id="UP000177165">
    <property type="component" value="Unassembled WGS sequence"/>
</dbReference>
<dbReference type="InterPro" id="IPR001196">
    <property type="entry name" value="Ribosomal_uL15_CS"/>
</dbReference>
<feature type="domain" description="Large ribosomal subunit protein uL15/eL18" evidence="7">
    <location>
        <begin position="73"/>
        <end position="142"/>
    </location>
</feature>
<keyword evidence="2 4" id="KW-0689">Ribosomal protein</keyword>
<comment type="caution">
    <text evidence="8">The sequence shown here is derived from an EMBL/GenBank/DDBJ whole genome shotgun (WGS) entry which is preliminary data.</text>
</comment>
<dbReference type="PANTHER" id="PTHR12934:SF11">
    <property type="entry name" value="LARGE RIBOSOMAL SUBUNIT PROTEIN UL15M"/>
    <property type="match status" value="1"/>
</dbReference>
<protein>
    <recommendedName>
        <fullName evidence="4">Large ribosomal subunit protein uL15</fullName>
    </recommendedName>
</protein>
<reference evidence="8 9" key="1">
    <citation type="journal article" date="2016" name="Nat. Commun.">
        <title>Thousands of microbial genomes shed light on interconnected biogeochemical processes in an aquifer system.</title>
        <authorList>
            <person name="Anantharaman K."/>
            <person name="Brown C.T."/>
            <person name="Hug L.A."/>
            <person name="Sharon I."/>
            <person name="Castelle C.J."/>
            <person name="Probst A.J."/>
            <person name="Thomas B.C."/>
            <person name="Singh A."/>
            <person name="Wilkins M.J."/>
            <person name="Karaoz U."/>
            <person name="Brodie E.L."/>
            <person name="Williams K.H."/>
            <person name="Hubbard S.S."/>
            <person name="Banfield J.F."/>
        </authorList>
    </citation>
    <scope>NUCLEOTIDE SEQUENCE [LARGE SCALE GENOMIC DNA]</scope>
</reference>
<evidence type="ECO:0000313" key="8">
    <source>
        <dbReference type="EMBL" id="OGY79693.1"/>
    </source>
</evidence>
<dbReference type="SUPFAM" id="SSF52080">
    <property type="entry name" value="Ribosomal proteins L15p and L18e"/>
    <property type="match status" value="1"/>
</dbReference>
<accession>A0A1G2AS35</accession>
<sequence>MTLHNLPALQGRKKKRVGRGPGSGRGTYSGRGIKGQKARTGGRVGLRRKGVKQFITKLKKIKGFTSLKAKMLTVNVGTLNTAFKDGSHVDPQKLVQKGIIKTVKFGVKILGDGELGKKLNVKAHSFSRSAKAAILKQGGKVEIISLKQK</sequence>
<dbReference type="GO" id="GO:0022625">
    <property type="term" value="C:cytosolic large ribosomal subunit"/>
    <property type="evidence" value="ECO:0007669"/>
    <property type="project" value="TreeGrafter"/>
</dbReference>
<dbReference type="PROSITE" id="PS00475">
    <property type="entry name" value="RIBOSOMAL_L15"/>
    <property type="match status" value="1"/>
</dbReference>
<evidence type="ECO:0000256" key="1">
    <source>
        <dbReference type="ARBA" id="ARBA00007320"/>
    </source>
</evidence>
<name>A0A1G2AS35_9BACT</name>
<gene>
    <name evidence="4" type="primary">rplO</name>
    <name evidence="8" type="ORF">A3B74_02490</name>
</gene>
<evidence type="ECO:0000256" key="4">
    <source>
        <dbReference type="HAMAP-Rule" id="MF_01341"/>
    </source>
</evidence>
<evidence type="ECO:0000259" key="7">
    <source>
        <dbReference type="Pfam" id="PF00828"/>
    </source>
</evidence>
<dbReference type="Pfam" id="PF00828">
    <property type="entry name" value="Ribosomal_L27A"/>
    <property type="match status" value="1"/>
</dbReference>
<organism evidence="8 9">
    <name type="scientific">Candidatus Kerfeldbacteria bacterium RIFCSPHIGHO2_02_FULL_42_14</name>
    <dbReference type="NCBI Taxonomy" id="1798540"/>
    <lineage>
        <taxon>Bacteria</taxon>
        <taxon>Candidatus Kerfeldiibacteriota</taxon>
    </lineage>
</organism>
<dbReference type="InterPro" id="IPR036227">
    <property type="entry name" value="Ribosomal_uL15/eL18_sf"/>
</dbReference>
<keyword evidence="4" id="KW-0694">RNA-binding</keyword>
<evidence type="ECO:0000256" key="6">
    <source>
        <dbReference type="SAM" id="MobiDB-lite"/>
    </source>
</evidence>
<dbReference type="NCBIfam" id="TIGR01071">
    <property type="entry name" value="rplO_bact"/>
    <property type="match status" value="1"/>
</dbReference>
<evidence type="ECO:0000256" key="3">
    <source>
        <dbReference type="ARBA" id="ARBA00023274"/>
    </source>
</evidence>
<keyword evidence="4" id="KW-0699">rRNA-binding</keyword>
<feature type="region of interest" description="Disordered" evidence="6">
    <location>
        <begin position="1"/>
        <end position="42"/>
    </location>
</feature>
<comment type="similarity">
    <text evidence="1 4 5">Belongs to the universal ribosomal protein uL15 family.</text>
</comment>
<feature type="compositionally biased region" description="Gly residues" evidence="6">
    <location>
        <begin position="19"/>
        <end position="33"/>
    </location>
</feature>
<keyword evidence="3 4" id="KW-0687">Ribonucleoprotein</keyword>
<evidence type="ECO:0000256" key="5">
    <source>
        <dbReference type="RuleBase" id="RU003888"/>
    </source>
</evidence>
<dbReference type="STRING" id="1798540.A3B74_02490"/>
<dbReference type="GO" id="GO:0019843">
    <property type="term" value="F:rRNA binding"/>
    <property type="evidence" value="ECO:0007669"/>
    <property type="project" value="UniProtKB-UniRule"/>
</dbReference>
<dbReference type="EMBL" id="MHKB01000008">
    <property type="protein sequence ID" value="OGY79693.1"/>
    <property type="molecule type" value="Genomic_DNA"/>
</dbReference>
<comment type="subunit">
    <text evidence="4">Part of the 50S ribosomal subunit.</text>
</comment>
<dbReference type="PANTHER" id="PTHR12934">
    <property type="entry name" value="50S RIBOSOMAL PROTEIN L15"/>
    <property type="match status" value="1"/>
</dbReference>
<dbReference type="GO" id="GO:0003735">
    <property type="term" value="F:structural constituent of ribosome"/>
    <property type="evidence" value="ECO:0007669"/>
    <property type="project" value="InterPro"/>
</dbReference>
<dbReference type="HAMAP" id="MF_01341">
    <property type="entry name" value="Ribosomal_uL15"/>
    <property type="match status" value="1"/>
</dbReference>
<evidence type="ECO:0000313" key="9">
    <source>
        <dbReference type="Proteomes" id="UP000177165"/>
    </source>
</evidence>
<dbReference type="GO" id="GO:0006412">
    <property type="term" value="P:translation"/>
    <property type="evidence" value="ECO:0007669"/>
    <property type="project" value="UniProtKB-UniRule"/>
</dbReference>
<dbReference type="AlphaFoldDB" id="A0A1G2AS35"/>
<comment type="function">
    <text evidence="4">Binds to the 23S rRNA.</text>
</comment>
<dbReference type="InterPro" id="IPR021131">
    <property type="entry name" value="Ribosomal_uL15/eL18"/>
</dbReference>